<accession>A0ACA9PGG8</accession>
<evidence type="ECO:0000313" key="1">
    <source>
        <dbReference type="EMBL" id="CAG8701200.1"/>
    </source>
</evidence>
<name>A0ACA9PGG8_9GLOM</name>
<comment type="caution">
    <text evidence="1">The sequence shown here is derived from an EMBL/GenBank/DDBJ whole genome shotgun (WGS) entry which is preliminary data.</text>
</comment>
<protein>
    <submittedName>
        <fullName evidence="1">19_t:CDS:1</fullName>
    </submittedName>
</protein>
<organism evidence="1 2">
    <name type="scientific">Acaulospora colombiana</name>
    <dbReference type="NCBI Taxonomy" id="27376"/>
    <lineage>
        <taxon>Eukaryota</taxon>
        <taxon>Fungi</taxon>
        <taxon>Fungi incertae sedis</taxon>
        <taxon>Mucoromycota</taxon>
        <taxon>Glomeromycotina</taxon>
        <taxon>Glomeromycetes</taxon>
        <taxon>Diversisporales</taxon>
        <taxon>Acaulosporaceae</taxon>
        <taxon>Acaulospora</taxon>
    </lineage>
</organism>
<dbReference type="Proteomes" id="UP000789525">
    <property type="component" value="Unassembled WGS sequence"/>
</dbReference>
<gene>
    <name evidence="1" type="ORF">ACOLOM_LOCUS10251</name>
</gene>
<reference evidence="1" key="1">
    <citation type="submission" date="2021-06" db="EMBL/GenBank/DDBJ databases">
        <authorList>
            <person name="Kallberg Y."/>
            <person name="Tangrot J."/>
            <person name="Rosling A."/>
        </authorList>
    </citation>
    <scope>NUCLEOTIDE SEQUENCE</scope>
    <source>
        <strain evidence="1">CL356</strain>
    </source>
</reference>
<dbReference type="EMBL" id="CAJVPT010032371">
    <property type="protein sequence ID" value="CAG8701200.1"/>
    <property type="molecule type" value="Genomic_DNA"/>
</dbReference>
<keyword evidence="2" id="KW-1185">Reference proteome</keyword>
<evidence type="ECO:0000313" key="2">
    <source>
        <dbReference type="Proteomes" id="UP000789525"/>
    </source>
</evidence>
<proteinExistence type="predicted"/>
<sequence length="119" mass="12966">MDVKSPLVAFASFYRTMVVRHPHGDSGAANGTSPAWVDAFSITAGYAAGEVTISIRSSYNIVFILKNGTEKEDIIIAEIVAISSIREKTPEHHKILNIGTLLLESYTNPISMPLCMRIS</sequence>